<keyword evidence="3" id="KW-1185">Reference proteome</keyword>
<gene>
    <name evidence="2" type="ORF">OM076_09535</name>
</gene>
<dbReference type="AlphaFoldDB" id="A0A9X3MPL8"/>
<keyword evidence="2" id="KW-0547">Nucleotide-binding</keyword>
<comment type="caution">
    <text evidence="2">The sequence shown here is derived from an EMBL/GenBank/DDBJ whole genome shotgun (WGS) entry which is preliminary data.</text>
</comment>
<name>A0A9X3MPL8_9ACTN</name>
<dbReference type="Pfam" id="PF02518">
    <property type="entry name" value="HATPase_c"/>
    <property type="match status" value="1"/>
</dbReference>
<dbReference type="Gene3D" id="3.30.565.10">
    <property type="entry name" value="Histidine kinase-like ATPase, C-terminal domain"/>
    <property type="match status" value="1"/>
</dbReference>
<dbReference type="Proteomes" id="UP001149140">
    <property type="component" value="Unassembled WGS sequence"/>
</dbReference>
<dbReference type="InterPro" id="IPR036890">
    <property type="entry name" value="HATPase_C_sf"/>
</dbReference>
<protein>
    <submittedName>
        <fullName evidence="2">ATP-binding protein</fullName>
    </submittedName>
</protein>
<feature type="domain" description="Histidine kinase/HSP90-like ATPase" evidence="1">
    <location>
        <begin position="36"/>
        <end position="139"/>
    </location>
</feature>
<sequence>MARDTSERIAIESDADVVTARQRARALAIGLEMPSTDQTLLATAISEIARNITTYAVDGRGEVLIDLVRDARGRRGVRVIARDEGPGIEDLERALTDGYTTGGGLGLGLPGARRLVDEFDIDTGPGKGTTVTLIKWAQRG</sequence>
<organism evidence="2 3">
    <name type="scientific">Solirubrobacter ginsenosidimutans</name>
    <dbReference type="NCBI Taxonomy" id="490573"/>
    <lineage>
        <taxon>Bacteria</taxon>
        <taxon>Bacillati</taxon>
        <taxon>Actinomycetota</taxon>
        <taxon>Thermoleophilia</taxon>
        <taxon>Solirubrobacterales</taxon>
        <taxon>Solirubrobacteraceae</taxon>
        <taxon>Solirubrobacter</taxon>
    </lineage>
</organism>
<dbReference type="GO" id="GO:0005524">
    <property type="term" value="F:ATP binding"/>
    <property type="evidence" value="ECO:0007669"/>
    <property type="project" value="UniProtKB-KW"/>
</dbReference>
<dbReference type="RefSeq" id="WP_270039386.1">
    <property type="nucleotide sequence ID" value="NZ_JAPDOD010000005.1"/>
</dbReference>
<dbReference type="SMART" id="SM00387">
    <property type="entry name" value="HATPase_c"/>
    <property type="match status" value="1"/>
</dbReference>
<evidence type="ECO:0000259" key="1">
    <source>
        <dbReference type="SMART" id="SM00387"/>
    </source>
</evidence>
<evidence type="ECO:0000313" key="3">
    <source>
        <dbReference type="Proteomes" id="UP001149140"/>
    </source>
</evidence>
<dbReference type="EMBL" id="JAPDOD010000005">
    <property type="protein sequence ID" value="MDA0160506.1"/>
    <property type="molecule type" value="Genomic_DNA"/>
</dbReference>
<dbReference type="SUPFAM" id="SSF55874">
    <property type="entry name" value="ATPase domain of HSP90 chaperone/DNA topoisomerase II/histidine kinase"/>
    <property type="match status" value="1"/>
</dbReference>
<proteinExistence type="predicted"/>
<accession>A0A9X3MPL8</accession>
<reference evidence="2" key="1">
    <citation type="submission" date="2022-10" db="EMBL/GenBank/DDBJ databases">
        <title>The WGS of Solirubrobacter ginsenosidimutans DSM 21036.</title>
        <authorList>
            <person name="Jiang Z."/>
        </authorList>
    </citation>
    <scope>NUCLEOTIDE SEQUENCE</scope>
    <source>
        <strain evidence="2">DSM 21036</strain>
    </source>
</reference>
<dbReference type="InterPro" id="IPR003594">
    <property type="entry name" value="HATPase_dom"/>
</dbReference>
<keyword evidence="2" id="KW-0067">ATP-binding</keyword>
<evidence type="ECO:0000313" key="2">
    <source>
        <dbReference type="EMBL" id="MDA0160506.1"/>
    </source>
</evidence>